<feature type="transmembrane region" description="Helical" evidence="11">
    <location>
        <begin position="531"/>
        <end position="553"/>
    </location>
</feature>
<feature type="compositionally biased region" description="Low complexity" evidence="10">
    <location>
        <begin position="11"/>
        <end position="24"/>
    </location>
</feature>
<dbReference type="OMA" id="KCKMYSF"/>
<dbReference type="AlphaFoldDB" id="Q54MS7"/>
<keyword evidence="5 11" id="KW-0812">Transmembrane</keyword>
<evidence type="ECO:0000256" key="2">
    <source>
        <dbReference type="ARBA" id="ARBA00010794"/>
    </source>
</evidence>
<dbReference type="Reactome" id="R-DDI-446199">
    <property type="pathway name" value="Synthesis of dolichyl-phosphate"/>
</dbReference>
<keyword evidence="6" id="KW-0418">Kinase</keyword>
<feature type="transmembrane region" description="Helical" evidence="11">
    <location>
        <begin position="349"/>
        <end position="369"/>
    </location>
</feature>
<evidence type="ECO:0000256" key="1">
    <source>
        <dbReference type="ARBA" id="ARBA00004477"/>
    </source>
</evidence>
<dbReference type="dictyBase" id="DDB_G0285689"/>
<feature type="transmembrane region" description="Helical" evidence="11">
    <location>
        <begin position="565"/>
        <end position="587"/>
    </location>
</feature>
<dbReference type="GO" id="GO:0043048">
    <property type="term" value="P:dolichyl monophosphate biosynthetic process"/>
    <property type="evidence" value="ECO:0000318"/>
    <property type="project" value="GO_Central"/>
</dbReference>
<evidence type="ECO:0000256" key="5">
    <source>
        <dbReference type="ARBA" id="ARBA00022692"/>
    </source>
</evidence>
<evidence type="ECO:0000313" key="13">
    <source>
        <dbReference type="Proteomes" id="UP000002195"/>
    </source>
</evidence>
<proteinExistence type="inferred from homology"/>
<organism evidence="12 13">
    <name type="scientific">Dictyostelium discoideum</name>
    <name type="common">Social amoeba</name>
    <dbReference type="NCBI Taxonomy" id="44689"/>
    <lineage>
        <taxon>Eukaryota</taxon>
        <taxon>Amoebozoa</taxon>
        <taxon>Evosea</taxon>
        <taxon>Eumycetozoa</taxon>
        <taxon>Dictyostelia</taxon>
        <taxon>Dictyosteliales</taxon>
        <taxon>Dictyosteliaceae</taxon>
        <taxon>Dictyostelium</taxon>
    </lineage>
</organism>
<evidence type="ECO:0000256" key="3">
    <source>
        <dbReference type="ARBA" id="ARBA00012132"/>
    </source>
</evidence>
<evidence type="ECO:0000256" key="7">
    <source>
        <dbReference type="ARBA" id="ARBA00022824"/>
    </source>
</evidence>
<gene>
    <name evidence="12" type="ORF">DDB_G0285689</name>
</gene>
<feature type="transmembrane region" description="Helical" evidence="11">
    <location>
        <begin position="222"/>
        <end position="240"/>
    </location>
</feature>
<keyword evidence="8 11" id="KW-1133">Transmembrane helix</keyword>
<feature type="transmembrane region" description="Helical" evidence="11">
    <location>
        <begin position="142"/>
        <end position="162"/>
    </location>
</feature>
<dbReference type="STRING" id="44689.Q54MS7"/>
<comment type="similarity">
    <text evidence="2">Belongs to the polyprenol kinase family.</text>
</comment>
<dbReference type="InterPro" id="IPR032974">
    <property type="entry name" value="Polypren_kinase"/>
</dbReference>
<feature type="transmembrane region" description="Helical" evidence="11">
    <location>
        <begin position="252"/>
        <end position="271"/>
    </location>
</feature>
<dbReference type="eggNOG" id="KOG2468">
    <property type="taxonomic scope" value="Eukaryota"/>
</dbReference>
<protein>
    <recommendedName>
        <fullName evidence="3">dolichol kinase</fullName>
        <ecNumber evidence="3">2.7.1.108</ecNumber>
    </recommendedName>
</protein>
<evidence type="ECO:0000256" key="10">
    <source>
        <dbReference type="SAM" id="MobiDB-lite"/>
    </source>
</evidence>
<feature type="transmembrane region" description="Helical" evidence="11">
    <location>
        <begin position="291"/>
        <end position="317"/>
    </location>
</feature>
<keyword evidence="9 11" id="KW-0472">Membrane</keyword>
<dbReference type="VEuPathDB" id="AmoebaDB:DDB_G0285689"/>
<dbReference type="PaxDb" id="44689-DDB0186660"/>
<dbReference type="HOGENOM" id="CLU_431137_0_0_1"/>
<feature type="transmembrane region" description="Helical" evidence="11">
    <location>
        <begin position="30"/>
        <end position="47"/>
    </location>
</feature>
<dbReference type="KEGG" id="ddi:DDB_G0285689"/>
<dbReference type="FunCoup" id="Q54MS7">
    <property type="interactions" value="47"/>
</dbReference>
<dbReference type="PANTHER" id="PTHR13205">
    <property type="entry name" value="TRANSMEMBRANE PROTEIN 15-RELATED"/>
    <property type="match status" value="1"/>
</dbReference>
<accession>Q54MS7</accession>
<dbReference type="RefSeq" id="XP_638216.1">
    <property type="nucleotide sequence ID" value="XM_633124.1"/>
</dbReference>
<feature type="transmembrane region" description="Helical" evidence="11">
    <location>
        <begin position="498"/>
        <end position="519"/>
    </location>
</feature>
<evidence type="ECO:0000313" key="12">
    <source>
        <dbReference type="EMBL" id="EAL64682.1"/>
    </source>
</evidence>
<dbReference type="EMBL" id="AAFI02000079">
    <property type="protein sequence ID" value="EAL64682.1"/>
    <property type="molecule type" value="Genomic_DNA"/>
</dbReference>
<feature type="transmembrane region" description="Helical" evidence="11">
    <location>
        <begin position="191"/>
        <end position="210"/>
    </location>
</feature>
<feature type="region of interest" description="Disordered" evidence="10">
    <location>
        <begin position="1"/>
        <end position="24"/>
    </location>
</feature>
<dbReference type="InParanoid" id="Q54MS7"/>
<evidence type="ECO:0000256" key="4">
    <source>
        <dbReference type="ARBA" id="ARBA00022679"/>
    </source>
</evidence>
<name>Q54MS7_DICDI</name>
<evidence type="ECO:0000256" key="6">
    <source>
        <dbReference type="ARBA" id="ARBA00022777"/>
    </source>
</evidence>
<keyword evidence="4" id="KW-0808">Transferase</keyword>
<sequence>MFSEVKGNPINNNNNNNNNKNKNNNNNSKLEFIFQVLVSIILLYNTINKNNEISLIENFYKNSFLILSTTINICYQFFIKFNFTSKNLHSRSHKNNNDDNKLLVERQQSDWGLGLGISLIPNILLVILLTLNNNNNNNNNNYFTIISLYQISLSIISPLFLFNHINTYRNSKIWKPSSSSSHQPSLTKKEYTNFIIIFLITLIISFTIFFDNEINFNNLKLTLFLFLLSFIFLVITKQLLYKLPNSFTIGEASIISQIITILLSESIRYFYNLFINNNNNNNNNDNSINKFSRINILYCFYSLIVGSLFIVFLNSLFNVAKSLRKLMTDYNNNNNNNNLIKNIIIKSSLFYFLVIFIIVGIIYPVLSYQLNGENPFIWVFEYIGSSDRIKYTIGLWMVLLVFTIFSYQPTIHSSIPMIISRKYFHILAIVMFTPPLLLEGDDDMYKFMVLSYSVSISALILLELLKYSLAPPLALPIRHYMDRFLDDRDSGLITTTHIYLLLGCSIPLFLTFFMDLIHLGSSGIQSNSYHFLSPFSGILTIGIGDTMASYFGVKYGRNKWFGSQKSIEGTVAGSIFTIIASLLLYWFCSASGSSLTISSILKIIVTSTSCSLMEASTTQIDNLILPLFYFTLINL</sequence>
<evidence type="ECO:0000256" key="9">
    <source>
        <dbReference type="ARBA" id="ARBA00023136"/>
    </source>
</evidence>
<feature type="transmembrane region" description="Helical" evidence="11">
    <location>
        <begin position="59"/>
        <end position="78"/>
    </location>
</feature>
<keyword evidence="13" id="KW-1185">Reference proteome</keyword>
<comment type="caution">
    <text evidence="12">The sequence shown here is derived from an EMBL/GenBank/DDBJ whole genome shotgun (WGS) entry which is preliminary data.</text>
</comment>
<feature type="transmembrane region" description="Helical" evidence="11">
    <location>
        <begin position="389"/>
        <end position="407"/>
    </location>
</feature>
<dbReference type="EC" id="2.7.1.108" evidence="3"/>
<feature type="transmembrane region" description="Helical" evidence="11">
    <location>
        <begin position="111"/>
        <end position="130"/>
    </location>
</feature>
<dbReference type="Proteomes" id="UP000002195">
    <property type="component" value="Unassembled WGS sequence"/>
</dbReference>
<keyword evidence="7" id="KW-0256">Endoplasmic reticulum</keyword>
<feature type="transmembrane region" description="Helical" evidence="11">
    <location>
        <begin position="419"/>
        <end position="438"/>
    </location>
</feature>
<evidence type="ECO:0000256" key="8">
    <source>
        <dbReference type="ARBA" id="ARBA00022989"/>
    </source>
</evidence>
<dbReference type="GeneID" id="8625264"/>
<dbReference type="PANTHER" id="PTHR13205:SF15">
    <property type="entry name" value="DOLICHOL KINASE"/>
    <property type="match status" value="1"/>
</dbReference>
<evidence type="ECO:0000256" key="11">
    <source>
        <dbReference type="SAM" id="Phobius"/>
    </source>
</evidence>
<dbReference type="GO" id="GO:0005789">
    <property type="term" value="C:endoplasmic reticulum membrane"/>
    <property type="evidence" value="ECO:0000318"/>
    <property type="project" value="GO_Central"/>
</dbReference>
<dbReference type="GO" id="GO:0004168">
    <property type="term" value="F:dolichol kinase activity"/>
    <property type="evidence" value="ECO:0000318"/>
    <property type="project" value="GO_Central"/>
</dbReference>
<reference evidence="12 13" key="1">
    <citation type="journal article" date="2005" name="Nature">
        <title>The genome of the social amoeba Dictyostelium discoideum.</title>
        <authorList>
            <consortium name="The Dictyostelium discoideum Sequencing Consortium"/>
            <person name="Eichinger L."/>
            <person name="Pachebat J.A."/>
            <person name="Glockner G."/>
            <person name="Rajandream M.A."/>
            <person name="Sucgang R."/>
            <person name="Berriman M."/>
            <person name="Song J."/>
            <person name="Olsen R."/>
            <person name="Szafranski K."/>
            <person name="Xu Q."/>
            <person name="Tunggal B."/>
            <person name="Kummerfeld S."/>
            <person name="Madera M."/>
            <person name="Konfortov B.A."/>
            <person name="Rivero F."/>
            <person name="Bankier A.T."/>
            <person name="Lehmann R."/>
            <person name="Hamlin N."/>
            <person name="Davies R."/>
            <person name="Gaudet P."/>
            <person name="Fey P."/>
            <person name="Pilcher K."/>
            <person name="Chen G."/>
            <person name="Saunders D."/>
            <person name="Sodergren E."/>
            <person name="Davis P."/>
            <person name="Kerhornou A."/>
            <person name="Nie X."/>
            <person name="Hall N."/>
            <person name="Anjard C."/>
            <person name="Hemphill L."/>
            <person name="Bason N."/>
            <person name="Farbrother P."/>
            <person name="Desany B."/>
            <person name="Just E."/>
            <person name="Morio T."/>
            <person name="Rost R."/>
            <person name="Churcher C."/>
            <person name="Cooper J."/>
            <person name="Haydock S."/>
            <person name="van Driessche N."/>
            <person name="Cronin A."/>
            <person name="Goodhead I."/>
            <person name="Muzny D."/>
            <person name="Mourier T."/>
            <person name="Pain A."/>
            <person name="Lu M."/>
            <person name="Harper D."/>
            <person name="Lindsay R."/>
            <person name="Hauser H."/>
            <person name="James K."/>
            <person name="Quiles M."/>
            <person name="Madan Babu M."/>
            <person name="Saito T."/>
            <person name="Buchrieser C."/>
            <person name="Wardroper A."/>
            <person name="Felder M."/>
            <person name="Thangavelu M."/>
            <person name="Johnson D."/>
            <person name="Knights A."/>
            <person name="Loulseged H."/>
            <person name="Mungall K."/>
            <person name="Oliver K."/>
            <person name="Price C."/>
            <person name="Quail M.A."/>
            <person name="Urushihara H."/>
            <person name="Hernandez J."/>
            <person name="Rabbinowitsch E."/>
            <person name="Steffen D."/>
            <person name="Sanders M."/>
            <person name="Ma J."/>
            <person name="Kohara Y."/>
            <person name="Sharp S."/>
            <person name="Simmonds M."/>
            <person name="Spiegler S."/>
            <person name="Tivey A."/>
            <person name="Sugano S."/>
            <person name="White B."/>
            <person name="Walker D."/>
            <person name="Woodward J."/>
            <person name="Winckler T."/>
            <person name="Tanaka Y."/>
            <person name="Shaulsky G."/>
            <person name="Schleicher M."/>
            <person name="Weinstock G."/>
            <person name="Rosenthal A."/>
            <person name="Cox E.C."/>
            <person name="Chisholm R.L."/>
            <person name="Gibbs R."/>
            <person name="Loomis W.F."/>
            <person name="Platzer M."/>
            <person name="Kay R.R."/>
            <person name="Williams J."/>
            <person name="Dear P.H."/>
            <person name="Noegel A.A."/>
            <person name="Barrell B."/>
            <person name="Kuspa A."/>
        </authorList>
    </citation>
    <scope>NUCLEOTIDE SEQUENCE [LARGE SCALE GENOMIC DNA]</scope>
    <source>
        <strain evidence="12 13">AX4</strain>
    </source>
</reference>
<comment type="subcellular location">
    <subcellularLocation>
        <location evidence="1">Endoplasmic reticulum membrane</location>
        <topology evidence="1">Multi-pass membrane protein</topology>
    </subcellularLocation>
</comment>